<dbReference type="Proteomes" id="UP000002139">
    <property type="component" value="Chromosome"/>
</dbReference>
<organism evidence="2 3">
    <name type="scientific">Sorangium cellulosum (strain So ce56)</name>
    <name type="common">Polyangium cellulosum (strain So ce56)</name>
    <dbReference type="NCBI Taxonomy" id="448385"/>
    <lineage>
        <taxon>Bacteria</taxon>
        <taxon>Pseudomonadati</taxon>
        <taxon>Myxococcota</taxon>
        <taxon>Polyangia</taxon>
        <taxon>Polyangiales</taxon>
        <taxon>Polyangiaceae</taxon>
        <taxon>Sorangium</taxon>
    </lineage>
</organism>
<keyword evidence="3" id="KW-1185">Reference proteome</keyword>
<feature type="domain" description="HTH arsR-type" evidence="1">
    <location>
        <begin position="1"/>
        <end position="93"/>
    </location>
</feature>
<proteinExistence type="predicted"/>
<dbReference type="GO" id="GO:0003700">
    <property type="term" value="F:DNA-binding transcription factor activity"/>
    <property type="evidence" value="ECO:0007669"/>
    <property type="project" value="InterPro"/>
</dbReference>
<dbReference type="InterPro" id="IPR011991">
    <property type="entry name" value="ArsR-like_HTH"/>
</dbReference>
<dbReference type="PRINTS" id="PR00778">
    <property type="entry name" value="HTHARSR"/>
</dbReference>
<dbReference type="HOGENOM" id="CLU_097806_0_3_7"/>
<evidence type="ECO:0000313" key="3">
    <source>
        <dbReference type="Proteomes" id="UP000002139"/>
    </source>
</evidence>
<dbReference type="KEGG" id="scl:sce6422"/>
<dbReference type="AlphaFoldDB" id="A9GKI4"/>
<reference evidence="2 3" key="1">
    <citation type="journal article" date="2007" name="Nat. Biotechnol.">
        <title>Complete genome sequence of the myxobacterium Sorangium cellulosum.</title>
        <authorList>
            <person name="Schneiker S."/>
            <person name="Perlova O."/>
            <person name="Kaiser O."/>
            <person name="Gerth K."/>
            <person name="Alici A."/>
            <person name="Altmeyer M.O."/>
            <person name="Bartels D."/>
            <person name="Bekel T."/>
            <person name="Beyer S."/>
            <person name="Bode E."/>
            <person name="Bode H.B."/>
            <person name="Bolten C.J."/>
            <person name="Choudhuri J.V."/>
            <person name="Doss S."/>
            <person name="Elnakady Y.A."/>
            <person name="Frank B."/>
            <person name="Gaigalat L."/>
            <person name="Goesmann A."/>
            <person name="Groeger C."/>
            <person name="Gross F."/>
            <person name="Jelsbak L."/>
            <person name="Jelsbak L."/>
            <person name="Kalinowski J."/>
            <person name="Kegler C."/>
            <person name="Knauber T."/>
            <person name="Konietzny S."/>
            <person name="Kopp M."/>
            <person name="Krause L."/>
            <person name="Krug D."/>
            <person name="Linke B."/>
            <person name="Mahmud T."/>
            <person name="Martinez-Arias R."/>
            <person name="McHardy A.C."/>
            <person name="Merai M."/>
            <person name="Meyer F."/>
            <person name="Mormann S."/>
            <person name="Munoz-Dorado J."/>
            <person name="Perez J."/>
            <person name="Pradella S."/>
            <person name="Rachid S."/>
            <person name="Raddatz G."/>
            <person name="Rosenau F."/>
            <person name="Rueckert C."/>
            <person name="Sasse F."/>
            <person name="Scharfe M."/>
            <person name="Schuster S.C."/>
            <person name="Suen G."/>
            <person name="Treuner-Lange A."/>
            <person name="Velicer G.J."/>
            <person name="Vorholter F.-J."/>
            <person name="Weissman K.J."/>
            <person name="Welch R.D."/>
            <person name="Wenzel S.C."/>
            <person name="Whitworth D.E."/>
            <person name="Wilhelm S."/>
            <person name="Wittmann C."/>
            <person name="Bloecker H."/>
            <person name="Puehler A."/>
            <person name="Mueller R."/>
        </authorList>
    </citation>
    <scope>NUCLEOTIDE SEQUENCE [LARGE SCALE GENOMIC DNA]</scope>
    <source>
        <strain evidence="3">So ce56</strain>
    </source>
</reference>
<dbReference type="RefSeq" id="WP_012239038.1">
    <property type="nucleotide sequence ID" value="NC_010162.1"/>
</dbReference>
<protein>
    <submittedName>
        <fullName evidence="2">Transcriptional regulator, ArsR family</fullName>
    </submittedName>
</protein>
<dbReference type="CDD" id="cd00090">
    <property type="entry name" value="HTH_ARSR"/>
    <property type="match status" value="1"/>
</dbReference>
<evidence type="ECO:0000259" key="1">
    <source>
        <dbReference type="PROSITE" id="PS50987"/>
    </source>
</evidence>
<accession>A9GKI4</accession>
<dbReference type="InterPro" id="IPR001845">
    <property type="entry name" value="HTH_ArsR_DNA-bd_dom"/>
</dbReference>
<gene>
    <name evidence="2" type="ordered locus">sce6422</name>
</gene>
<dbReference type="Pfam" id="PF01022">
    <property type="entry name" value="HTH_5"/>
    <property type="match status" value="1"/>
</dbReference>
<dbReference type="PANTHER" id="PTHR38600">
    <property type="entry name" value="TRANSCRIPTIONAL REGULATORY PROTEIN"/>
    <property type="match status" value="1"/>
</dbReference>
<dbReference type="SMART" id="SM00418">
    <property type="entry name" value="HTH_ARSR"/>
    <property type="match status" value="1"/>
</dbReference>
<dbReference type="PROSITE" id="PS50987">
    <property type="entry name" value="HTH_ARSR_2"/>
    <property type="match status" value="1"/>
</dbReference>
<dbReference type="Gene3D" id="1.10.10.10">
    <property type="entry name" value="Winged helix-like DNA-binding domain superfamily/Winged helix DNA-binding domain"/>
    <property type="match status" value="1"/>
</dbReference>
<dbReference type="PANTHER" id="PTHR38600:SF1">
    <property type="entry name" value="TRANSCRIPTIONAL REGULATORY PROTEIN"/>
    <property type="match status" value="1"/>
</dbReference>
<name>A9GKI4_SORC5</name>
<dbReference type="OrthoDB" id="9800493at2"/>
<dbReference type="NCBIfam" id="NF033788">
    <property type="entry name" value="HTH_metalloreg"/>
    <property type="match status" value="1"/>
</dbReference>
<dbReference type="InterPro" id="IPR036388">
    <property type="entry name" value="WH-like_DNA-bd_sf"/>
</dbReference>
<dbReference type="InterPro" id="IPR036390">
    <property type="entry name" value="WH_DNA-bd_sf"/>
</dbReference>
<dbReference type="EMBL" id="AM746676">
    <property type="protein sequence ID" value="CAN96589.1"/>
    <property type="molecule type" value="Genomic_DNA"/>
</dbReference>
<dbReference type="SUPFAM" id="SSF46785">
    <property type="entry name" value="Winged helix' DNA-binding domain"/>
    <property type="match status" value="1"/>
</dbReference>
<dbReference type="STRING" id="448385.sce6422"/>
<sequence>MTNARFPDETFRAIADPTRRAILDALAGGERSVTELCAMFDVTQSAISQHLRVLRDAGLVAPRREGRSRLYHVEAAPLRAVYDWAAHYERFWAKKLDALGALLDREADIARRGADLETLAPFAVTLDQLGACGLHFSLLLMMASS</sequence>
<dbReference type="eggNOG" id="COG0640">
    <property type="taxonomic scope" value="Bacteria"/>
</dbReference>
<evidence type="ECO:0000313" key="2">
    <source>
        <dbReference type="EMBL" id="CAN96589.1"/>
    </source>
</evidence>